<gene>
    <name evidence="1" type="ORF">ENS64_04590</name>
</gene>
<protein>
    <recommendedName>
        <fullName evidence="2">EF-hand domain-containing protein</fullName>
    </recommendedName>
</protein>
<name>A0A7C4QPY3_9PLAN</name>
<evidence type="ECO:0000313" key="1">
    <source>
        <dbReference type="EMBL" id="HGT38526.1"/>
    </source>
</evidence>
<evidence type="ECO:0008006" key="2">
    <source>
        <dbReference type="Google" id="ProtNLM"/>
    </source>
</evidence>
<reference evidence="1" key="1">
    <citation type="journal article" date="2020" name="mSystems">
        <title>Genome- and Community-Level Interaction Insights into Carbon Utilization and Element Cycling Functions of Hydrothermarchaeota in Hydrothermal Sediment.</title>
        <authorList>
            <person name="Zhou Z."/>
            <person name="Liu Y."/>
            <person name="Xu W."/>
            <person name="Pan J."/>
            <person name="Luo Z.H."/>
            <person name="Li M."/>
        </authorList>
    </citation>
    <scope>NUCLEOTIDE SEQUENCE [LARGE SCALE GENOMIC DNA]</scope>
    <source>
        <strain evidence="1">SpSt-508</strain>
    </source>
</reference>
<comment type="caution">
    <text evidence="1">The sequence shown here is derived from an EMBL/GenBank/DDBJ whole genome shotgun (WGS) entry which is preliminary data.</text>
</comment>
<dbReference type="AlphaFoldDB" id="A0A7C4QPY3"/>
<organism evidence="1">
    <name type="scientific">Schlesneria paludicola</name>
    <dbReference type="NCBI Taxonomy" id="360056"/>
    <lineage>
        <taxon>Bacteria</taxon>
        <taxon>Pseudomonadati</taxon>
        <taxon>Planctomycetota</taxon>
        <taxon>Planctomycetia</taxon>
        <taxon>Planctomycetales</taxon>
        <taxon>Planctomycetaceae</taxon>
        <taxon>Schlesneria</taxon>
    </lineage>
</organism>
<proteinExistence type="predicted"/>
<dbReference type="EMBL" id="DSVQ01000009">
    <property type="protein sequence ID" value="HGT38526.1"/>
    <property type="molecule type" value="Genomic_DNA"/>
</dbReference>
<accession>A0A7C4QPY3</accession>
<sequence>MQSINFGRIEGLAVLDGEPVLDPPPRVIREVKFGGENGPRPELDASNFLLKTQVVELFQHFDELGDGAIEVLEIKHGLPFRMLVAEAAA</sequence>